<accession>A0A974CSV4</accession>
<dbReference type="AlphaFoldDB" id="A0A974CSV4"/>
<protein>
    <submittedName>
        <fullName evidence="1">Uncharacterized protein</fullName>
    </submittedName>
</protein>
<dbReference type="EMBL" id="CM004475">
    <property type="protein sequence ID" value="OCT78060.1"/>
    <property type="molecule type" value="Genomic_DNA"/>
</dbReference>
<evidence type="ECO:0000313" key="1">
    <source>
        <dbReference type="EMBL" id="OCT78060.1"/>
    </source>
</evidence>
<sequence>MEGGARALRRSWRGLRGRKVRRASLPMACWTTPPHRYPRTFPLVPSRCTFLEGHQRGPFSGSPPGCQAPNVPRHQCTVPGYAEWLSPCLEWRAFPESLPGGQAPVHCSRVCRVAFPLVPSG</sequence>
<proteinExistence type="predicted"/>
<name>A0A974CSV4_XENLA</name>
<evidence type="ECO:0000313" key="2">
    <source>
        <dbReference type="Proteomes" id="UP000694892"/>
    </source>
</evidence>
<gene>
    <name evidence="1" type="ORF">XELAEV_18029158mg</name>
</gene>
<dbReference type="Proteomes" id="UP000694892">
    <property type="component" value="Chromosome 5S"/>
</dbReference>
<organism evidence="1 2">
    <name type="scientific">Xenopus laevis</name>
    <name type="common">African clawed frog</name>
    <dbReference type="NCBI Taxonomy" id="8355"/>
    <lineage>
        <taxon>Eukaryota</taxon>
        <taxon>Metazoa</taxon>
        <taxon>Chordata</taxon>
        <taxon>Craniata</taxon>
        <taxon>Vertebrata</taxon>
        <taxon>Euteleostomi</taxon>
        <taxon>Amphibia</taxon>
        <taxon>Batrachia</taxon>
        <taxon>Anura</taxon>
        <taxon>Pipoidea</taxon>
        <taxon>Pipidae</taxon>
        <taxon>Xenopodinae</taxon>
        <taxon>Xenopus</taxon>
        <taxon>Xenopus</taxon>
    </lineage>
</organism>
<reference evidence="2" key="1">
    <citation type="journal article" date="2016" name="Nature">
        <title>Genome evolution in the allotetraploid frog Xenopus laevis.</title>
        <authorList>
            <person name="Session A.M."/>
            <person name="Uno Y."/>
            <person name="Kwon T."/>
            <person name="Chapman J.A."/>
            <person name="Toyoda A."/>
            <person name="Takahashi S."/>
            <person name="Fukui A."/>
            <person name="Hikosaka A."/>
            <person name="Suzuki A."/>
            <person name="Kondo M."/>
            <person name="van Heeringen S.J."/>
            <person name="Quigley I."/>
            <person name="Heinz S."/>
            <person name="Ogino H."/>
            <person name="Ochi H."/>
            <person name="Hellsten U."/>
            <person name="Lyons J.B."/>
            <person name="Simakov O."/>
            <person name="Putnam N."/>
            <person name="Stites J."/>
            <person name="Kuroki Y."/>
            <person name="Tanaka T."/>
            <person name="Michiue T."/>
            <person name="Watanabe M."/>
            <person name="Bogdanovic O."/>
            <person name="Lister R."/>
            <person name="Georgiou G."/>
            <person name="Paranjpe S.S."/>
            <person name="van Kruijsbergen I."/>
            <person name="Shu S."/>
            <person name="Carlson J."/>
            <person name="Kinoshita T."/>
            <person name="Ohta Y."/>
            <person name="Mawaribuchi S."/>
            <person name="Jenkins J."/>
            <person name="Grimwood J."/>
            <person name="Schmutz J."/>
            <person name="Mitros T."/>
            <person name="Mozaffari S.V."/>
            <person name="Suzuki Y."/>
            <person name="Haramoto Y."/>
            <person name="Yamamoto T.S."/>
            <person name="Takagi C."/>
            <person name="Heald R."/>
            <person name="Miller K."/>
            <person name="Haudenschild C."/>
            <person name="Kitzman J."/>
            <person name="Nakayama T."/>
            <person name="Izutsu Y."/>
            <person name="Robert J."/>
            <person name="Fortriede J."/>
            <person name="Burns K."/>
            <person name="Lotay V."/>
            <person name="Karimi K."/>
            <person name="Yasuoka Y."/>
            <person name="Dichmann D.S."/>
            <person name="Flajnik M.F."/>
            <person name="Houston D.W."/>
            <person name="Shendure J."/>
            <person name="DuPasquier L."/>
            <person name="Vize P.D."/>
            <person name="Zorn A.M."/>
            <person name="Ito M."/>
            <person name="Marcotte E.M."/>
            <person name="Wallingford J.B."/>
            <person name="Ito Y."/>
            <person name="Asashima M."/>
            <person name="Ueno N."/>
            <person name="Matsuda Y."/>
            <person name="Veenstra G.J."/>
            <person name="Fujiyama A."/>
            <person name="Harland R.M."/>
            <person name="Taira M."/>
            <person name="Rokhsar D.S."/>
        </authorList>
    </citation>
    <scope>NUCLEOTIDE SEQUENCE [LARGE SCALE GENOMIC DNA]</scope>
    <source>
        <strain evidence="2">J</strain>
    </source>
</reference>